<reference evidence="1" key="1">
    <citation type="journal article" date="2014" name="Front. Microbiol.">
        <title>High frequency of phylogenetically diverse reductive dehalogenase-homologous genes in deep subseafloor sedimentary metagenomes.</title>
        <authorList>
            <person name="Kawai M."/>
            <person name="Futagami T."/>
            <person name="Toyoda A."/>
            <person name="Takaki Y."/>
            <person name="Nishi S."/>
            <person name="Hori S."/>
            <person name="Arai W."/>
            <person name="Tsubouchi T."/>
            <person name="Morono Y."/>
            <person name="Uchiyama I."/>
            <person name="Ito T."/>
            <person name="Fujiyama A."/>
            <person name="Inagaki F."/>
            <person name="Takami H."/>
        </authorList>
    </citation>
    <scope>NUCLEOTIDE SEQUENCE</scope>
    <source>
        <strain evidence="1">Expedition CK06-06</strain>
    </source>
</reference>
<protein>
    <submittedName>
        <fullName evidence="1">Uncharacterized protein</fullName>
    </submittedName>
</protein>
<evidence type="ECO:0000313" key="1">
    <source>
        <dbReference type="EMBL" id="GAI52390.1"/>
    </source>
</evidence>
<dbReference type="EMBL" id="BARV01037596">
    <property type="protein sequence ID" value="GAI52390.1"/>
    <property type="molecule type" value="Genomic_DNA"/>
</dbReference>
<comment type="caution">
    <text evidence="1">The sequence shown here is derived from an EMBL/GenBank/DDBJ whole genome shotgun (WGS) entry which is preliminary data.</text>
</comment>
<name>X1QN24_9ZZZZ</name>
<feature type="non-terminal residue" evidence="1">
    <location>
        <position position="153"/>
    </location>
</feature>
<dbReference type="AlphaFoldDB" id="X1QN24"/>
<organism evidence="1">
    <name type="scientific">marine sediment metagenome</name>
    <dbReference type="NCBI Taxonomy" id="412755"/>
    <lineage>
        <taxon>unclassified sequences</taxon>
        <taxon>metagenomes</taxon>
        <taxon>ecological metagenomes</taxon>
    </lineage>
</organism>
<proteinExistence type="predicted"/>
<sequence length="153" mass="16647">MKKMSYFVVGLLLFSSVAAIGIGKEAGEVENANIFDHREAETMPFEVIKLGEGKRTTGLDGNVLVSIDSEDDDQWPAITQDPDNIVVTWTHKASILESNIGFGYSQDNGGSFTASLVSLEEYAMTEFSDIAYVHDVMNPSDPIFDGLWGVFGG</sequence>
<gene>
    <name evidence="1" type="ORF">S06H3_58125</name>
</gene>
<accession>X1QN24</accession>